<accession>A0AAN4ZN42</accession>
<evidence type="ECO:0000313" key="4">
    <source>
        <dbReference type="Proteomes" id="UP001328107"/>
    </source>
</evidence>
<dbReference type="InterPro" id="IPR000697">
    <property type="entry name" value="WH1/EVH1_dom"/>
</dbReference>
<reference evidence="4" key="1">
    <citation type="submission" date="2022-10" db="EMBL/GenBank/DDBJ databases">
        <title>Genome assembly of Pristionchus species.</title>
        <authorList>
            <person name="Yoshida K."/>
            <person name="Sommer R.J."/>
        </authorList>
    </citation>
    <scope>NUCLEOTIDE SEQUENCE [LARGE SCALE GENOMIC DNA]</scope>
    <source>
        <strain evidence="4">RS5460</strain>
    </source>
</reference>
<feature type="compositionally biased region" description="Basic and acidic residues" evidence="1">
    <location>
        <begin position="317"/>
        <end position="329"/>
    </location>
</feature>
<proteinExistence type="predicted"/>
<gene>
    <name evidence="3" type="ORF">PMAYCL1PPCAC_12191</name>
</gene>
<dbReference type="PROSITE" id="PS50229">
    <property type="entry name" value="WH1"/>
    <property type="match status" value="1"/>
</dbReference>
<dbReference type="SMART" id="SM00461">
    <property type="entry name" value="WH1"/>
    <property type="match status" value="1"/>
</dbReference>
<feature type="compositionally biased region" description="Basic and acidic residues" evidence="1">
    <location>
        <begin position="280"/>
        <end position="290"/>
    </location>
</feature>
<keyword evidence="4" id="KW-1185">Reference proteome</keyword>
<sequence length="329" mass="37784">MLSAFTVPHGYSNRRNSVRVAIDDTSVDSPLYQRKTIYHVCDRLEIDTAEERSIYETGQFTFLQESDGRNGSIYYPSSLPSFRVLPVDKKKSKKRDERMSSQLLRSVNAPLRQQISDLLDKKEQSRIKDLLGSKTEVLSSGIAELLVSNDSRWEKKNRGVVCFAKDYEMKTKSMVIVDLSMDEACIVEAFKWSQISCVSKASHKKLITFEKDHEEVMGLNFYSEDEASHFHRILLEAQQKSEVRRSMRGSKRPKQSQASKVSPLSQQSNSSRDSGIVVEETPRMKEESKKKEKTKSIIGLFFKSSEDKKKKKKEKKEKKERERTGSNSS</sequence>
<dbReference type="Proteomes" id="UP001328107">
    <property type="component" value="Unassembled WGS sequence"/>
</dbReference>
<dbReference type="EMBL" id="BTRK01000003">
    <property type="protein sequence ID" value="GMR41996.1"/>
    <property type="molecule type" value="Genomic_DNA"/>
</dbReference>
<name>A0AAN4ZN42_9BILA</name>
<evidence type="ECO:0000313" key="3">
    <source>
        <dbReference type="EMBL" id="GMR41996.1"/>
    </source>
</evidence>
<feature type="non-terminal residue" evidence="3">
    <location>
        <position position="329"/>
    </location>
</feature>
<dbReference type="SUPFAM" id="SSF50729">
    <property type="entry name" value="PH domain-like"/>
    <property type="match status" value="1"/>
</dbReference>
<evidence type="ECO:0000259" key="2">
    <source>
        <dbReference type="PROSITE" id="PS50229"/>
    </source>
</evidence>
<feature type="domain" description="WH1" evidence="2">
    <location>
        <begin position="130"/>
        <end position="241"/>
    </location>
</feature>
<protein>
    <recommendedName>
        <fullName evidence="2">WH1 domain-containing protein</fullName>
    </recommendedName>
</protein>
<dbReference type="Pfam" id="PF00568">
    <property type="entry name" value="WH1"/>
    <property type="match status" value="1"/>
</dbReference>
<feature type="compositionally biased region" description="Polar residues" evidence="1">
    <location>
        <begin position="255"/>
        <end position="273"/>
    </location>
</feature>
<dbReference type="AlphaFoldDB" id="A0AAN4ZN42"/>
<organism evidence="3 4">
    <name type="scientific">Pristionchus mayeri</name>
    <dbReference type="NCBI Taxonomy" id="1317129"/>
    <lineage>
        <taxon>Eukaryota</taxon>
        <taxon>Metazoa</taxon>
        <taxon>Ecdysozoa</taxon>
        <taxon>Nematoda</taxon>
        <taxon>Chromadorea</taxon>
        <taxon>Rhabditida</taxon>
        <taxon>Rhabditina</taxon>
        <taxon>Diplogasteromorpha</taxon>
        <taxon>Diplogasteroidea</taxon>
        <taxon>Neodiplogasteridae</taxon>
        <taxon>Pristionchus</taxon>
    </lineage>
</organism>
<dbReference type="Gene3D" id="2.30.29.30">
    <property type="entry name" value="Pleckstrin-homology domain (PH domain)/Phosphotyrosine-binding domain (PTB)"/>
    <property type="match status" value="1"/>
</dbReference>
<feature type="region of interest" description="Disordered" evidence="1">
    <location>
        <begin position="241"/>
        <end position="329"/>
    </location>
</feature>
<comment type="caution">
    <text evidence="3">The sequence shown here is derived from an EMBL/GenBank/DDBJ whole genome shotgun (WGS) entry which is preliminary data.</text>
</comment>
<evidence type="ECO:0000256" key="1">
    <source>
        <dbReference type="SAM" id="MobiDB-lite"/>
    </source>
</evidence>
<dbReference type="InterPro" id="IPR011993">
    <property type="entry name" value="PH-like_dom_sf"/>
</dbReference>